<dbReference type="PROSITE" id="PS50082">
    <property type="entry name" value="WD_REPEATS_2"/>
    <property type="match status" value="2"/>
</dbReference>
<dbReference type="PROSITE" id="PS00678">
    <property type="entry name" value="WD_REPEATS_1"/>
    <property type="match status" value="1"/>
</dbReference>
<evidence type="ECO:0000313" key="4">
    <source>
        <dbReference type="EMBL" id="GAU91071.1"/>
    </source>
</evidence>
<evidence type="ECO:0000313" key="5">
    <source>
        <dbReference type="Proteomes" id="UP000186922"/>
    </source>
</evidence>
<dbReference type="PANTHER" id="PTHR44019">
    <property type="entry name" value="WD REPEAT-CONTAINING PROTEIN 55"/>
    <property type="match status" value="1"/>
</dbReference>
<name>A0A1D1UNQ3_RAMVA</name>
<keyword evidence="2" id="KW-0677">Repeat</keyword>
<proteinExistence type="predicted"/>
<gene>
    <name evidence="4" type="primary">RvY_03395-1</name>
    <name evidence="4" type="synonym">RvY_03395.1</name>
    <name evidence="4" type="ORF">RvY_03395</name>
</gene>
<keyword evidence="1 3" id="KW-0853">WD repeat</keyword>
<feature type="repeat" description="WD" evidence="3">
    <location>
        <begin position="25"/>
        <end position="66"/>
    </location>
</feature>
<comment type="caution">
    <text evidence="4">The sequence shown here is derived from an EMBL/GenBank/DDBJ whole genome shotgun (WGS) entry which is preliminary data.</text>
</comment>
<reference evidence="4 5" key="1">
    <citation type="journal article" date="2016" name="Nat. Commun.">
        <title>Extremotolerant tardigrade genome and improved radiotolerance of human cultured cells by tardigrade-unique protein.</title>
        <authorList>
            <person name="Hashimoto T."/>
            <person name="Horikawa D.D."/>
            <person name="Saito Y."/>
            <person name="Kuwahara H."/>
            <person name="Kozuka-Hata H."/>
            <person name="Shin-I T."/>
            <person name="Minakuchi Y."/>
            <person name="Ohishi K."/>
            <person name="Motoyama A."/>
            <person name="Aizu T."/>
            <person name="Enomoto A."/>
            <person name="Kondo K."/>
            <person name="Tanaka S."/>
            <person name="Hara Y."/>
            <person name="Koshikawa S."/>
            <person name="Sagara H."/>
            <person name="Miura T."/>
            <person name="Yokobori S."/>
            <person name="Miyagawa K."/>
            <person name="Suzuki Y."/>
            <person name="Kubo T."/>
            <person name="Oyama M."/>
            <person name="Kohara Y."/>
            <person name="Fujiyama A."/>
            <person name="Arakawa K."/>
            <person name="Katayama T."/>
            <person name="Toyoda A."/>
            <person name="Kunieda T."/>
        </authorList>
    </citation>
    <scope>NUCLEOTIDE SEQUENCE [LARGE SCALE GENOMIC DNA]</scope>
    <source>
        <strain evidence="4 5">YOKOZUNA-1</strain>
    </source>
</reference>
<dbReference type="OrthoDB" id="538223at2759"/>
<dbReference type="InterPro" id="IPR015943">
    <property type="entry name" value="WD40/YVTN_repeat-like_dom_sf"/>
</dbReference>
<evidence type="ECO:0000256" key="1">
    <source>
        <dbReference type="ARBA" id="ARBA00022574"/>
    </source>
</evidence>
<dbReference type="EMBL" id="BDGG01000002">
    <property type="protein sequence ID" value="GAU91071.1"/>
    <property type="molecule type" value="Genomic_DNA"/>
</dbReference>
<dbReference type="Pfam" id="PF00400">
    <property type="entry name" value="WD40"/>
    <property type="match status" value="6"/>
</dbReference>
<dbReference type="InterPro" id="IPR036322">
    <property type="entry name" value="WD40_repeat_dom_sf"/>
</dbReference>
<organism evidence="4 5">
    <name type="scientific">Ramazzottius varieornatus</name>
    <name type="common">Water bear</name>
    <name type="synonym">Tardigrade</name>
    <dbReference type="NCBI Taxonomy" id="947166"/>
    <lineage>
        <taxon>Eukaryota</taxon>
        <taxon>Metazoa</taxon>
        <taxon>Ecdysozoa</taxon>
        <taxon>Tardigrada</taxon>
        <taxon>Eutardigrada</taxon>
        <taxon>Parachela</taxon>
        <taxon>Hypsibioidea</taxon>
        <taxon>Ramazzottiidae</taxon>
        <taxon>Ramazzottius</taxon>
    </lineage>
</organism>
<keyword evidence="5" id="KW-1185">Reference proteome</keyword>
<sequence>MDDEVLSDVDGEASDILKKADIKRLVFRHAAIRSAVFLGSDDLLATASADNSLDIWKLGNFELMKSLKNAGSSISQVRTSSEAKQLVGSGMDGCLYLWDVSSGQPIWVGESDFSLLCCDVCSCHDGLIVSGSDMDRTIMLWDQRSDQVVHRVCNLCSGNISSVEFCPDGTRIAAACTTGPAVIYDLRSQSRTLRLDDDSVYISDLAFSKDGRNLLTTAMNGRVGFFDLASGAYRLGTHRSSLDSTIDIPACYTCCHFSNSQLNMFACGATDGSIRLWDGWTRELVLQTTGHLSIVTNCQFSPSDKSLLTTYADGKGQLTLWNLDELAKMRKWRRYEKMARRKVGNENCCGRHIHHVLANLLPLIILSWSRLDYCSTSELTFLGSAFHLPSHEK</sequence>
<dbReference type="InterPro" id="IPR019775">
    <property type="entry name" value="WD40_repeat_CS"/>
</dbReference>
<dbReference type="STRING" id="947166.A0A1D1UNQ3"/>
<dbReference type="SUPFAM" id="SSF50978">
    <property type="entry name" value="WD40 repeat-like"/>
    <property type="match status" value="1"/>
</dbReference>
<accession>A0A1D1UNQ3</accession>
<feature type="repeat" description="WD" evidence="3">
    <location>
        <begin position="67"/>
        <end position="108"/>
    </location>
</feature>
<dbReference type="Gene3D" id="2.130.10.10">
    <property type="entry name" value="YVTN repeat-like/Quinoprotein amine dehydrogenase"/>
    <property type="match status" value="3"/>
</dbReference>
<protein>
    <submittedName>
        <fullName evidence="4">Uncharacterized protein</fullName>
    </submittedName>
</protein>
<dbReference type="AlphaFoldDB" id="A0A1D1UNQ3"/>
<dbReference type="SMART" id="SM00320">
    <property type="entry name" value="WD40"/>
    <property type="match status" value="7"/>
</dbReference>
<dbReference type="InterPro" id="IPR001680">
    <property type="entry name" value="WD40_rpt"/>
</dbReference>
<dbReference type="InterPro" id="IPR050505">
    <property type="entry name" value="WDR55/POC1"/>
</dbReference>
<evidence type="ECO:0000256" key="2">
    <source>
        <dbReference type="ARBA" id="ARBA00022737"/>
    </source>
</evidence>
<dbReference type="PANTHER" id="PTHR44019:SF8">
    <property type="entry name" value="POC1 CENTRIOLAR PROTEIN HOMOLOG"/>
    <property type="match status" value="1"/>
</dbReference>
<dbReference type="CDD" id="cd00200">
    <property type="entry name" value="WD40"/>
    <property type="match status" value="1"/>
</dbReference>
<dbReference type="Proteomes" id="UP000186922">
    <property type="component" value="Unassembled WGS sequence"/>
</dbReference>
<evidence type="ECO:0000256" key="3">
    <source>
        <dbReference type="PROSITE-ProRule" id="PRU00221"/>
    </source>
</evidence>